<dbReference type="NCBIfam" id="NF033788">
    <property type="entry name" value="HTH_metalloreg"/>
    <property type="match status" value="1"/>
</dbReference>
<dbReference type="CDD" id="cd00090">
    <property type="entry name" value="HTH_ARSR"/>
    <property type="match status" value="1"/>
</dbReference>
<dbReference type="OrthoDB" id="9799175at2"/>
<keyword evidence="1" id="KW-0805">Transcription regulation</keyword>
<feature type="domain" description="HTH arsR-type" evidence="4">
    <location>
        <begin position="1"/>
        <end position="97"/>
    </location>
</feature>
<dbReference type="KEGG" id="sus:Acid_1896"/>
<gene>
    <name evidence="5" type="ordered locus">Acid_1896</name>
</gene>
<evidence type="ECO:0000313" key="5">
    <source>
        <dbReference type="EMBL" id="ABJ82886.1"/>
    </source>
</evidence>
<dbReference type="FunCoup" id="Q027C7">
    <property type="interactions" value="257"/>
</dbReference>
<dbReference type="EMBL" id="CP000473">
    <property type="protein sequence ID" value="ABJ82886.1"/>
    <property type="molecule type" value="Genomic_DNA"/>
</dbReference>
<dbReference type="STRING" id="234267.Acid_1896"/>
<dbReference type="PANTHER" id="PTHR33154:SF33">
    <property type="entry name" value="TRANSCRIPTIONAL REPRESSOR SDPR"/>
    <property type="match status" value="1"/>
</dbReference>
<organism evidence="5">
    <name type="scientific">Solibacter usitatus (strain Ellin6076)</name>
    <dbReference type="NCBI Taxonomy" id="234267"/>
    <lineage>
        <taxon>Bacteria</taxon>
        <taxon>Pseudomonadati</taxon>
        <taxon>Acidobacteriota</taxon>
        <taxon>Terriglobia</taxon>
        <taxon>Bryobacterales</taxon>
        <taxon>Solibacteraceae</taxon>
        <taxon>Candidatus Solibacter</taxon>
    </lineage>
</organism>
<keyword evidence="2" id="KW-0238">DNA-binding</keyword>
<protein>
    <submittedName>
        <fullName evidence="5">Transcriptional regulator, ArsR family</fullName>
    </submittedName>
</protein>
<dbReference type="AlphaFoldDB" id="Q027C7"/>
<dbReference type="InterPro" id="IPR036388">
    <property type="entry name" value="WH-like_DNA-bd_sf"/>
</dbReference>
<accession>Q027C7</accession>
<evidence type="ECO:0000256" key="3">
    <source>
        <dbReference type="ARBA" id="ARBA00023163"/>
    </source>
</evidence>
<dbReference type="GO" id="GO:0003677">
    <property type="term" value="F:DNA binding"/>
    <property type="evidence" value="ECO:0007669"/>
    <property type="project" value="UniProtKB-KW"/>
</dbReference>
<dbReference type="PRINTS" id="PR00778">
    <property type="entry name" value="HTHARSR"/>
</dbReference>
<dbReference type="HOGENOM" id="CLU_097806_0_3_0"/>
<dbReference type="PROSITE" id="PS50987">
    <property type="entry name" value="HTH_ARSR_2"/>
    <property type="match status" value="1"/>
</dbReference>
<dbReference type="InterPro" id="IPR036390">
    <property type="entry name" value="WH_DNA-bd_sf"/>
</dbReference>
<evidence type="ECO:0000256" key="2">
    <source>
        <dbReference type="ARBA" id="ARBA00023125"/>
    </source>
</evidence>
<dbReference type="eggNOG" id="COG0640">
    <property type="taxonomic scope" value="Bacteria"/>
</dbReference>
<proteinExistence type="predicted"/>
<dbReference type="GO" id="GO:0003700">
    <property type="term" value="F:DNA-binding transcription factor activity"/>
    <property type="evidence" value="ECO:0007669"/>
    <property type="project" value="InterPro"/>
</dbReference>
<dbReference type="InParanoid" id="Q027C7"/>
<dbReference type="Pfam" id="PF12840">
    <property type="entry name" value="HTH_20"/>
    <property type="match status" value="1"/>
</dbReference>
<dbReference type="Gene3D" id="1.10.10.10">
    <property type="entry name" value="Winged helix-like DNA-binding domain superfamily/Winged helix DNA-binding domain"/>
    <property type="match status" value="1"/>
</dbReference>
<sequence>MRRSASAAPLFAALGDEVRLRLVARLCREGPLSITHLTAGSHVSRQAVTKHLRVMEQAGLMRSTRRGRESHWQLDPHRLDHARRYLDQISSQWDDALARLRRFVED</sequence>
<dbReference type="PANTHER" id="PTHR33154">
    <property type="entry name" value="TRANSCRIPTIONAL REGULATOR, ARSR FAMILY"/>
    <property type="match status" value="1"/>
</dbReference>
<keyword evidence="3" id="KW-0804">Transcription</keyword>
<evidence type="ECO:0000259" key="4">
    <source>
        <dbReference type="PROSITE" id="PS50987"/>
    </source>
</evidence>
<dbReference type="InterPro" id="IPR011991">
    <property type="entry name" value="ArsR-like_HTH"/>
</dbReference>
<dbReference type="SMART" id="SM00418">
    <property type="entry name" value="HTH_ARSR"/>
    <property type="match status" value="1"/>
</dbReference>
<name>Q027C7_SOLUE</name>
<dbReference type="SUPFAM" id="SSF46785">
    <property type="entry name" value="Winged helix' DNA-binding domain"/>
    <property type="match status" value="1"/>
</dbReference>
<reference evidence="5" key="1">
    <citation type="submission" date="2006-10" db="EMBL/GenBank/DDBJ databases">
        <title>Complete sequence of Solibacter usitatus Ellin6076.</title>
        <authorList>
            <consortium name="US DOE Joint Genome Institute"/>
            <person name="Copeland A."/>
            <person name="Lucas S."/>
            <person name="Lapidus A."/>
            <person name="Barry K."/>
            <person name="Detter J.C."/>
            <person name="Glavina del Rio T."/>
            <person name="Hammon N."/>
            <person name="Israni S."/>
            <person name="Dalin E."/>
            <person name="Tice H."/>
            <person name="Pitluck S."/>
            <person name="Thompson L.S."/>
            <person name="Brettin T."/>
            <person name="Bruce D."/>
            <person name="Han C."/>
            <person name="Tapia R."/>
            <person name="Gilna P."/>
            <person name="Schmutz J."/>
            <person name="Larimer F."/>
            <person name="Land M."/>
            <person name="Hauser L."/>
            <person name="Kyrpides N."/>
            <person name="Mikhailova N."/>
            <person name="Janssen P.H."/>
            <person name="Kuske C.R."/>
            <person name="Richardson P."/>
        </authorList>
    </citation>
    <scope>NUCLEOTIDE SEQUENCE</scope>
    <source>
        <strain evidence="5">Ellin6076</strain>
    </source>
</reference>
<evidence type="ECO:0000256" key="1">
    <source>
        <dbReference type="ARBA" id="ARBA00023015"/>
    </source>
</evidence>
<dbReference type="InterPro" id="IPR051081">
    <property type="entry name" value="HTH_MetalResp_TranReg"/>
</dbReference>
<dbReference type="InterPro" id="IPR001845">
    <property type="entry name" value="HTH_ArsR_DNA-bd_dom"/>
</dbReference>